<dbReference type="PANTHER" id="PTHR37936:SF3">
    <property type="entry name" value="TRANSPOSASE INSC FOR INSERTION ELEMENT IS2A-RELATED"/>
    <property type="match status" value="1"/>
</dbReference>
<accession>A0A1G7H5F0</accession>
<keyword evidence="3" id="KW-1185">Reference proteome</keyword>
<gene>
    <name evidence="2" type="ORF">SAMN05421538_11725</name>
</gene>
<reference evidence="2 3" key="1">
    <citation type="submission" date="2016-10" db="EMBL/GenBank/DDBJ databases">
        <authorList>
            <person name="de Groot N.N."/>
        </authorList>
    </citation>
    <scope>NUCLEOTIDE SEQUENCE [LARGE SCALE GENOMIC DNA]</scope>
    <source>
        <strain evidence="2 3">DSM 22220</strain>
    </source>
</reference>
<evidence type="ECO:0000313" key="2">
    <source>
        <dbReference type="EMBL" id="SDE95585.1"/>
    </source>
</evidence>
<dbReference type="EMBL" id="FNAH01000017">
    <property type="protein sequence ID" value="SDE95585.1"/>
    <property type="molecule type" value="Genomic_DNA"/>
</dbReference>
<dbReference type="AlphaFoldDB" id="A0A1G7H5F0"/>
<dbReference type="Pfam" id="PF01527">
    <property type="entry name" value="HTH_Tnp_1"/>
    <property type="match status" value="1"/>
</dbReference>
<protein>
    <submittedName>
        <fullName evidence="2">Transposase</fullName>
    </submittedName>
</protein>
<name>A0A1G7H5F0_9RHOB</name>
<evidence type="ECO:0000313" key="3">
    <source>
        <dbReference type="Proteomes" id="UP000199344"/>
    </source>
</evidence>
<dbReference type="GO" id="GO:0004803">
    <property type="term" value="F:transposase activity"/>
    <property type="evidence" value="ECO:0007669"/>
    <property type="project" value="InterPro"/>
</dbReference>
<feature type="region of interest" description="Disordered" evidence="1">
    <location>
        <begin position="127"/>
        <end position="161"/>
    </location>
</feature>
<proteinExistence type="predicted"/>
<dbReference type="InterPro" id="IPR010921">
    <property type="entry name" value="Trp_repressor/repl_initiator"/>
</dbReference>
<dbReference type="Gene3D" id="1.10.10.60">
    <property type="entry name" value="Homeodomain-like"/>
    <property type="match status" value="1"/>
</dbReference>
<sequence length="161" mass="17064">MCATHAFLRSLGVEIYGSEHRRWPDEVKAQAVAETLRPGATVHAVAARFGVQANQLSAWLRLAKSGHLILPAADCEARETAFAPLVVFDAELVVPDVDGRRAGGEVRITFGDVVLHLDGATLSEMPSSVRSKSSASSPAISSRSMVSSHSPSSVSLLSAMR</sequence>
<dbReference type="GO" id="GO:0043565">
    <property type="term" value="F:sequence-specific DNA binding"/>
    <property type="evidence" value="ECO:0007669"/>
    <property type="project" value="InterPro"/>
</dbReference>
<dbReference type="SUPFAM" id="SSF48295">
    <property type="entry name" value="TrpR-like"/>
    <property type="match status" value="1"/>
</dbReference>
<dbReference type="Proteomes" id="UP000199344">
    <property type="component" value="Unassembled WGS sequence"/>
</dbReference>
<dbReference type="PANTHER" id="PTHR37936">
    <property type="entry name" value="TRANSPOSASE INSC FOR INSERTION ELEMENT IS2A-RELATED"/>
    <property type="match status" value="1"/>
</dbReference>
<evidence type="ECO:0000256" key="1">
    <source>
        <dbReference type="SAM" id="MobiDB-lite"/>
    </source>
</evidence>
<dbReference type="GO" id="GO:0006313">
    <property type="term" value="P:DNA transposition"/>
    <property type="evidence" value="ECO:0007669"/>
    <property type="project" value="InterPro"/>
</dbReference>
<dbReference type="STRING" id="591205.SAMN05421538_11725"/>
<organism evidence="2 3">
    <name type="scientific">Paracoccus isoporae</name>
    <dbReference type="NCBI Taxonomy" id="591205"/>
    <lineage>
        <taxon>Bacteria</taxon>
        <taxon>Pseudomonadati</taxon>
        <taxon>Pseudomonadota</taxon>
        <taxon>Alphaproteobacteria</taxon>
        <taxon>Rhodobacterales</taxon>
        <taxon>Paracoccaceae</taxon>
        <taxon>Paracoccus</taxon>
    </lineage>
</organism>
<dbReference type="InterPro" id="IPR002514">
    <property type="entry name" value="Transposase_8"/>
</dbReference>